<comment type="caution">
    <text evidence="1">The sequence shown here is derived from an EMBL/GenBank/DDBJ whole genome shotgun (WGS) entry which is preliminary data.</text>
</comment>
<evidence type="ECO:0000313" key="2">
    <source>
        <dbReference type="Proteomes" id="UP000003671"/>
    </source>
</evidence>
<reference evidence="1" key="1">
    <citation type="submission" date="2009-09" db="EMBL/GenBank/DDBJ databases">
        <authorList>
            <person name="Weinstock G."/>
            <person name="Sodergren E."/>
            <person name="Clifton S."/>
            <person name="Fulton L."/>
            <person name="Fulton B."/>
            <person name="Courtney L."/>
            <person name="Fronick C."/>
            <person name="Harrison M."/>
            <person name="Strong C."/>
            <person name="Farmer C."/>
            <person name="Delahaunty K."/>
            <person name="Markovic C."/>
            <person name="Hall O."/>
            <person name="Minx P."/>
            <person name="Tomlinson C."/>
            <person name="Mitreva M."/>
            <person name="Nelson J."/>
            <person name="Hou S."/>
            <person name="Wollam A."/>
            <person name="Pepin K.H."/>
            <person name="Johnson M."/>
            <person name="Bhonagiri V."/>
            <person name="Nash W.E."/>
            <person name="Warren W."/>
            <person name="Chinwalla A."/>
            <person name="Mardis E.R."/>
            <person name="Wilson R.K."/>
        </authorList>
    </citation>
    <scope>NUCLEOTIDE SEQUENCE [LARGE SCALE GENOMIC DNA]</scope>
    <source>
        <strain evidence="1">DSM 20544</strain>
    </source>
</reference>
<proteinExistence type="predicted"/>
<keyword evidence="2" id="KW-1185">Reference proteome</keyword>
<name>C9KNQ9_9FIRM</name>
<accession>C9KNQ9</accession>
<protein>
    <submittedName>
        <fullName evidence="1">Uncharacterized protein</fullName>
    </submittedName>
</protein>
<dbReference type="Proteomes" id="UP000003671">
    <property type="component" value="Unassembled WGS sequence"/>
</dbReference>
<dbReference type="HOGENOM" id="CLU_3081901_0_0_9"/>
<dbReference type="EMBL" id="ABWK02000017">
    <property type="protein sequence ID" value="EEX68683.1"/>
    <property type="molecule type" value="Genomic_DNA"/>
</dbReference>
<organism evidence="1 2">
    <name type="scientific">Mitsuokella multacida DSM 20544</name>
    <dbReference type="NCBI Taxonomy" id="500635"/>
    <lineage>
        <taxon>Bacteria</taxon>
        <taxon>Bacillati</taxon>
        <taxon>Bacillota</taxon>
        <taxon>Negativicutes</taxon>
        <taxon>Selenomonadales</taxon>
        <taxon>Selenomonadaceae</taxon>
        <taxon>Mitsuokella</taxon>
    </lineage>
</organism>
<sequence length="52" mass="6132">MFLYIESSENNLFKENKCKRLQKPLPHAIIKPVSIRNNNRVSRGNMRKHGHS</sequence>
<evidence type="ECO:0000313" key="1">
    <source>
        <dbReference type="EMBL" id="EEX68683.1"/>
    </source>
</evidence>
<dbReference type="STRING" id="500635.MITSMUL_04749"/>
<gene>
    <name evidence="1" type="ORF">MITSMUL_04749</name>
</gene>
<dbReference type="AlphaFoldDB" id="C9KNQ9"/>